<keyword evidence="3" id="KW-1185">Reference proteome</keyword>
<feature type="domain" description="Bacterial Ig" evidence="1">
    <location>
        <begin position="140"/>
        <end position="218"/>
    </location>
</feature>
<reference evidence="2 3" key="1">
    <citation type="submission" date="2014-12" db="EMBL/GenBank/DDBJ databases">
        <title>Draft genome sequences of 29 type strains of Enterococci.</title>
        <authorList>
            <person name="Zhong Z."/>
            <person name="Sun Z."/>
            <person name="Liu W."/>
            <person name="Zhang W."/>
            <person name="Zhang H."/>
        </authorList>
    </citation>
    <scope>NUCLEOTIDE SEQUENCE [LARGE SCALE GENOMIC DNA]</scope>
    <source>
        <strain evidence="2 3">DSM 15687</strain>
    </source>
</reference>
<evidence type="ECO:0000313" key="2">
    <source>
        <dbReference type="EMBL" id="OJG76640.1"/>
    </source>
</evidence>
<dbReference type="Proteomes" id="UP000182152">
    <property type="component" value="Unassembled WGS sequence"/>
</dbReference>
<dbReference type="EMBL" id="JXLB01000050">
    <property type="protein sequence ID" value="OJG76640.1"/>
    <property type="molecule type" value="Genomic_DNA"/>
</dbReference>
<organism evidence="2 3">
    <name type="scientific">Enterococcus ratti</name>
    <dbReference type="NCBI Taxonomy" id="150033"/>
    <lineage>
        <taxon>Bacteria</taxon>
        <taxon>Bacillati</taxon>
        <taxon>Bacillota</taxon>
        <taxon>Bacilli</taxon>
        <taxon>Lactobacillales</taxon>
        <taxon>Enterococcaceae</taxon>
        <taxon>Enterococcus</taxon>
    </lineage>
</organism>
<evidence type="ECO:0000259" key="1">
    <source>
        <dbReference type="Pfam" id="PF20622"/>
    </source>
</evidence>
<name>A0A1L8W6E1_9ENTE</name>
<comment type="caution">
    <text evidence="2">The sequence shown here is derived from an EMBL/GenBank/DDBJ whole genome shotgun (WGS) entry which is preliminary data.</text>
</comment>
<sequence>MGDKTYEPGFKLVNGKLEVYIGNRVPAGTKEFTLKAFNPAGQQVASQVVQVQDVSLTVDKFSLGDEYMTGSYTGSTTKKFRLTVDDKVYNPGFKLTKGKFEVYVGSKVTGDSKVVKLEALDERGKTLAQQNVTVEKPQLNMDEYIRGNEYMTGTIEGKGIKKFKLVINGNVNMPGFKLNGNKFEIYIGNKVPANVNTVKVVGLDAYGKEIVSQDVTVQAPSLALDEYVRGNEYMKGTFKGGIKKFKLTVDGTVYSPGFKVTDGNRFEVYIGNRITANSKSVTLEALDRSGNVLVTQPVSVAQPELIPNEYTRNAEYLTGSYKGDIRSFKLTVAGKEYKPGFKLKEGNQFEVYIGNKIPAATDKFTIESLSFDGKQLVSVEVPVK</sequence>
<feature type="domain" description="Bacterial Ig" evidence="1">
    <location>
        <begin position="306"/>
        <end position="383"/>
    </location>
</feature>
<dbReference type="Pfam" id="PF20622">
    <property type="entry name" value="Big_15"/>
    <property type="match status" value="4"/>
</dbReference>
<dbReference type="InterPro" id="IPR046746">
    <property type="entry name" value="Big_15"/>
</dbReference>
<dbReference type="STRING" id="150033.RV14_GL001916"/>
<accession>A0A1L8W6E1</accession>
<evidence type="ECO:0000313" key="3">
    <source>
        <dbReference type="Proteomes" id="UP000182152"/>
    </source>
</evidence>
<gene>
    <name evidence="2" type="ORF">RV14_GL001916</name>
</gene>
<feature type="domain" description="Bacterial Ig" evidence="1">
    <location>
        <begin position="55"/>
        <end position="135"/>
    </location>
</feature>
<feature type="domain" description="Bacterial Ig" evidence="1">
    <location>
        <begin position="224"/>
        <end position="301"/>
    </location>
</feature>
<dbReference type="AlphaFoldDB" id="A0A1L8W6E1"/>
<protein>
    <recommendedName>
        <fullName evidence="1">Bacterial Ig domain-containing protein</fullName>
    </recommendedName>
</protein>
<proteinExistence type="predicted"/>